<dbReference type="AlphaFoldDB" id="A0A5J4ZM93"/>
<reference evidence="4 5" key="1">
    <citation type="submission" date="2019-09" db="EMBL/GenBank/DDBJ databases">
        <title>A chromosome-level genome assembly of the Chinese tupelo Nyssa sinensis.</title>
        <authorList>
            <person name="Yang X."/>
            <person name="Kang M."/>
            <person name="Yang Y."/>
            <person name="Xiong H."/>
            <person name="Wang M."/>
            <person name="Zhang Z."/>
            <person name="Wang Z."/>
            <person name="Wu H."/>
            <person name="Ma T."/>
            <person name="Liu J."/>
            <person name="Xi Z."/>
        </authorList>
    </citation>
    <scope>NUCLEOTIDE SEQUENCE [LARGE SCALE GENOMIC DNA]</scope>
    <source>
        <strain evidence="4">J267</strain>
        <tissue evidence="4">Leaf</tissue>
    </source>
</reference>
<gene>
    <name evidence="4" type="ORF">F0562_016167</name>
</gene>
<proteinExistence type="predicted"/>
<dbReference type="PANTHER" id="PTHR31150">
    <property type="entry name" value="EXPRESSED PROTEIN"/>
    <property type="match status" value="1"/>
</dbReference>
<dbReference type="InterPro" id="IPR001841">
    <property type="entry name" value="Znf_RING"/>
</dbReference>
<dbReference type="Proteomes" id="UP000325577">
    <property type="component" value="Linkage Group LG7"/>
</dbReference>
<evidence type="ECO:0000256" key="2">
    <source>
        <dbReference type="SAM" id="MobiDB-lite"/>
    </source>
</evidence>
<keyword evidence="1" id="KW-0863">Zinc-finger</keyword>
<keyword evidence="1" id="KW-0479">Metal-binding</keyword>
<feature type="region of interest" description="Disordered" evidence="2">
    <location>
        <begin position="84"/>
        <end position="103"/>
    </location>
</feature>
<dbReference type="Gene3D" id="3.30.40.10">
    <property type="entry name" value="Zinc/RING finger domain, C3HC4 (zinc finger)"/>
    <property type="match status" value="1"/>
</dbReference>
<name>A0A5J4ZM93_9ASTE</name>
<dbReference type="PANTHER" id="PTHR31150:SF2">
    <property type="entry name" value="RING_U-BOX SUPERFAMILY PROTEIN"/>
    <property type="match status" value="1"/>
</dbReference>
<feature type="domain" description="RING-type" evidence="3">
    <location>
        <begin position="211"/>
        <end position="269"/>
    </location>
</feature>
<evidence type="ECO:0000256" key="1">
    <source>
        <dbReference type="PROSITE-ProRule" id="PRU00175"/>
    </source>
</evidence>
<organism evidence="4 5">
    <name type="scientific">Nyssa sinensis</name>
    <dbReference type="NCBI Taxonomy" id="561372"/>
    <lineage>
        <taxon>Eukaryota</taxon>
        <taxon>Viridiplantae</taxon>
        <taxon>Streptophyta</taxon>
        <taxon>Embryophyta</taxon>
        <taxon>Tracheophyta</taxon>
        <taxon>Spermatophyta</taxon>
        <taxon>Magnoliopsida</taxon>
        <taxon>eudicotyledons</taxon>
        <taxon>Gunneridae</taxon>
        <taxon>Pentapetalae</taxon>
        <taxon>asterids</taxon>
        <taxon>Cornales</taxon>
        <taxon>Nyssaceae</taxon>
        <taxon>Nyssa</taxon>
    </lineage>
</organism>
<keyword evidence="5" id="KW-1185">Reference proteome</keyword>
<dbReference type="PROSITE" id="PS50089">
    <property type="entry name" value="ZF_RING_2"/>
    <property type="match status" value="1"/>
</dbReference>
<evidence type="ECO:0000313" key="4">
    <source>
        <dbReference type="EMBL" id="KAA8519059.1"/>
    </source>
</evidence>
<sequence length="396" mass="43763">MVCRIGLMELHYVIHHYPQIVREAEVGWAAMTILHLLVGSRILVALQTTSRHPNGHPWIKSSTLDQGPETSWFPLSTERQCTARASVASHSDGSPSSLSSETGTWELNCETIGDGDTSSIGRLTPLQDRIIPSHWRYNSSSIEHKFHTTLTEFQKAETSPDPSASSRREGFRWSSASSYDMGFDGENFDIAEHMAVESLRSPHCPAGDKKCGVCGKLLRQKSPWSSNRIMRGGDMPIAGVLPCSHVFHAECLEQMTPQTQIHDPPCPACLKTIGLVDQETSMVSESLQMALRSVGGNRGVVIANTQERCSNDEVSNQFKDGSSRAGPRLKGSAALIRNHLKKRLTFKGQIGLDCVILRVFPSIFVLVLSCWRLTQRELVHYLFKCPGGKILLIVST</sequence>
<dbReference type="SMART" id="SM00184">
    <property type="entry name" value="RING"/>
    <property type="match status" value="1"/>
</dbReference>
<feature type="compositionally biased region" description="Low complexity" evidence="2">
    <location>
        <begin position="89"/>
        <end position="100"/>
    </location>
</feature>
<accession>A0A5J4ZM93</accession>
<evidence type="ECO:0000313" key="5">
    <source>
        <dbReference type="Proteomes" id="UP000325577"/>
    </source>
</evidence>
<dbReference type="OrthoDB" id="755409at2759"/>
<evidence type="ECO:0000259" key="3">
    <source>
        <dbReference type="PROSITE" id="PS50089"/>
    </source>
</evidence>
<dbReference type="SUPFAM" id="SSF57850">
    <property type="entry name" value="RING/U-box"/>
    <property type="match status" value="1"/>
</dbReference>
<dbReference type="InterPro" id="IPR013083">
    <property type="entry name" value="Znf_RING/FYVE/PHD"/>
</dbReference>
<protein>
    <recommendedName>
        <fullName evidence="3">RING-type domain-containing protein</fullName>
    </recommendedName>
</protein>
<dbReference type="GO" id="GO:0008270">
    <property type="term" value="F:zinc ion binding"/>
    <property type="evidence" value="ECO:0007669"/>
    <property type="project" value="UniProtKB-KW"/>
</dbReference>
<dbReference type="EMBL" id="CM018050">
    <property type="protein sequence ID" value="KAA8519059.1"/>
    <property type="molecule type" value="Genomic_DNA"/>
</dbReference>
<keyword evidence="1" id="KW-0862">Zinc</keyword>